<feature type="transmembrane region" description="Helical" evidence="1">
    <location>
        <begin position="113"/>
        <end position="135"/>
    </location>
</feature>
<evidence type="ECO:0000256" key="2">
    <source>
        <dbReference type="SAM" id="SignalP"/>
    </source>
</evidence>
<keyword evidence="2" id="KW-0732">Signal</keyword>
<name>A0A183BPN2_GLOPA</name>
<dbReference type="Proteomes" id="UP000050741">
    <property type="component" value="Unassembled WGS sequence"/>
</dbReference>
<sequence length="166" mass="18246">MNVQRFVNMPNALKPLVLLFILLTMLLAASSPGKSPSGGWFFWLNITVQFVFITAVCAMFLYECEAFLTLGRDGGWPIVEMSYSGVGAFCNFVNIFILAAGHKTEVEKESNTFMVAAFSAFFLTIFYCVGGLMMFRIWRGFIKSGASQNPTPNVRAGDIGGMHPGV</sequence>
<evidence type="ECO:0000313" key="3">
    <source>
        <dbReference type="Proteomes" id="UP000050741"/>
    </source>
</evidence>
<organism evidence="3 4">
    <name type="scientific">Globodera pallida</name>
    <name type="common">Potato cyst nematode worm</name>
    <name type="synonym">Heterodera pallida</name>
    <dbReference type="NCBI Taxonomy" id="36090"/>
    <lineage>
        <taxon>Eukaryota</taxon>
        <taxon>Metazoa</taxon>
        <taxon>Ecdysozoa</taxon>
        <taxon>Nematoda</taxon>
        <taxon>Chromadorea</taxon>
        <taxon>Rhabditida</taxon>
        <taxon>Tylenchina</taxon>
        <taxon>Tylenchomorpha</taxon>
        <taxon>Tylenchoidea</taxon>
        <taxon>Heteroderidae</taxon>
        <taxon>Heteroderinae</taxon>
        <taxon>Globodera</taxon>
    </lineage>
</organism>
<keyword evidence="1" id="KW-1133">Transmembrane helix</keyword>
<feature type="chain" id="PRO_5008146446" evidence="2">
    <location>
        <begin position="29"/>
        <end position="166"/>
    </location>
</feature>
<reference evidence="4" key="3">
    <citation type="submission" date="2016-06" db="UniProtKB">
        <authorList>
            <consortium name="WormBaseParasite"/>
        </authorList>
    </citation>
    <scope>IDENTIFICATION</scope>
</reference>
<keyword evidence="1" id="KW-0812">Transmembrane</keyword>
<feature type="signal peptide" evidence="2">
    <location>
        <begin position="1"/>
        <end position="28"/>
    </location>
</feature>
<keyword evidence="3" id="KW-1185">Reference proteome</keyword>
<reference evidence="3" key="1">
    <citation type="submission" date="2013-12" db="EMBL/GenBank/DDBJ databases">
        <authorList>
            <person name="Aslett M."/>
        </authorList>
    </citation>
    <scope>NUCLEOTIDE SEQUENCE [LARGE SCALE GENOMIC DNA]</scope>
    <source>
        <strain evidence="3">Lindley</strain>
    </source>
</reference>
<feature type="transmembrane region" description="Helical" evidence="1">
    <location>
        <begin position="40"/>
        <end position="62"/>
    </location>
</feature>
<reference evidence="3" key="2">
    <citation type="submission" date="2014-05" db="EMBL/GenBank/DDBJ databases">
        <title>The genome and life-stage specific transcriptomes of Globodera pallida elucidate key aspects of plant parasitism by a cyst nematode.</title>
        <authorList>
            <person name="Cotton J.A."/>
            <person name="Lilley C.J."/>
            <person name="Jones L.M."/>
            <person name="Kikuchi T."/>
            <person name="Reid A.J."/>
            <person name="Thorpe P."/>
            <person name="Tsai I.J."/>
            <person name="Beasley H."/>
            <person name="Blok V."/>
            <person name="Cock P.J.A."/>
            <person name="Van den Akker S.E."/>
            <person name="Holroyd N."/>
            <person name="Hunt M."/>
            <person name="Mantelin S."/>
            <person name="Naghra H."/>
            <person name="Pain A."/>
            <person name="Palomares-Rius J.E."/>
            <person name="Zarowiecki M."/>
            <person name="Berriman M."/>
            <person name="Jones J.T."/>
            <person name="Urwin P.E."/>
        </authorList>
    </citation>
    <scope>NUCLEOTIDE SEQUENCE [LARGE SCALE GENOMIC DNA]</scope>
    <source>
        <strain evidence="3">Lindley</strain>
    </source>
</reference>
<protein>
    <submittedName>
        <fullName evidence="4">MARVEL domain-containing protein</fullName>
    </submittedName>
</protein>
<proteinExistence type="predicted"/>
<accession>A0A183BPN2</accession>
<feature type="transmembrane region" description="Helical" evidence="1">
    <location>
        <begin position="83"/>
        <end position="101"/>
    </location>
</feature>
<evidence type="ECO:0000313" key="4">
    <source>
        <dbReference type="WBParaSite" id="GPLIN_000256800"/>
    </source>
</evidence>
<dbReference type="WBParaSite" id="GPLIN_000256800">
    <property type="protein sequence ID" value="GPLIN_000256800"/>
    <property type="gene ID" value="GPLIN_000256800"/>
</dbReference>
<keyword evidence="1" id="KW-0472">Membrane</keyword>
<dbReference type="AlphaFoldDB" id="A0A183BPN2"/>
<evidence type="ECO:0000256" key="1">
    <source>
        <dbReference type="SAM" id="Phobius"/>
    </source>
</evidence>